<name>A0A4Y9JV32_9PAST</name>
<reference evidence="1 2" key="1">
    <citation type="submission" date="2019-03" db="EMBL/GenBank/DDBJ databases">
        <title>Diversity of the mouse oral microbiome.</title>
        <authorList>
            <person name="Joseph S."/>
            <person name="Aduse-Opoku J."/>
            <person name="Curtis M."/>
            <person name="Wade W."/>
            <person name="Hashim A."/>
        </authorList>
    </citation>
    <scope>NUCLEOTIDE SEQUENCE [LARGE SCALE GENOMIC DNA]</scope>
    <source>
        <strain evidence="1 2">WT12</strain>
    </source>
</reference>
<evidence type="ECO:0000313" key="2">
    <source>
        <dbReference type="Proteomes" id="UP000297396"/>
    </source>
</evidence>
<comment type="caution">
    <text evidence="1">The sequence shown here is derived from an EMBL/GenBank/DDBJ whole genome shotgun (WGS) entry which is preliminary data.</text>
</comment>
<evidence type="ECO:0000313" key="1">
    <source>
        <dbReference type="EMBL" id="TFV09611.1"/>
    </source>
</evidence>
<dbReference type="OrthoDB" id="9806164at2"/>
<dbReference type="RefSeq" id="WP_135056935.1">
    <property type="nucleotide sequence ID" value="NZ_JADGLC010000016.1"/>
</dbReference>
<dbReference type="Proteomes" id="UP000297396">
    <property type="component" value="Unassembled WGS sequence"/>
</dbReference>
<gene>
    <name evidence="1" type="ORF">E4T80_07730</name>
</gene>
<sequence>MENNKTHADIIESASVTSLMRFLLSGKNEKVPNPDSYGRYFVNGKWAKFLDNIDNSKFEMQKNCLDAFITI</sequence>
<dbReference type="EMBL" id="SPPA01000016">
    <property type="protein sequence ID" value="TFV09611.1"/>
    <property type="molecule type" value="Genomic_DNA"/>
</dbReference>
<organism evidence="1 2">
    <name type="scientific">Muribacter muris</name>
    <dbReference type="NCBI Taxonomy" id="67855"/>
    <lineage>
        <taxon>Bacteria</taxon>
        <taxon>Pseudomonadati</taxon>
        <taxon>Pseudomonadota</taxon>
        <taxon>Gammaproteobacteria</taxon>
        <taxon>Pasteurellales</taxon>
        <taxon>Pasteurellaceae</taxon>
        <taxon>Muribacter</taxon>
    </lineage>
</organism>
<accession>A0A4Y9JV32</accession>
<dbReference type="AlphaFoldDB" id="A0A4Y9JV32"/>
<protein>
    <submittedName>
        <fullName evidence="1">Uncharacterized protein</fullName>
    </submittedName>
</protein>
<proteinExistence type="predicted"/>